<dbReference type="RefSeq" id="XP_023468059.1">
    <property type="nucleotide sequence ID" value="XM_023610726.1"/>
</dbReference>
<feature type="compositionally biased region" description="Basic residues" evidence="1">
    <location>
        <begin position="27"/>
        <end position="47"/>
    </location>
</feature>
<dbReference type="Proteomes" id="UP000242254">
    <property type="component" value="Unassembled WGS sequence"/>
</dbReference>
<feature type="region of interest" description="Disordered" evidence="1">
    <location>
        <begin position="1"/>
        <end position="97"/>
    </location>
</feature>
<organism evidence="2 3">
    <name type="scientific">Rhizopus microsporus ATCC 52813</name>
    <dbReference type="NCBI Taxonomy" id="1340429"/>
    <lineage>
        <taxon>Eukaryota</taxon>
        <taxon>Fungi</taxon>
        <taxon>Fungi incertae sedis</taxon>
        <taxon>Mucoromycota</taxon>
        <taxon>Mucoromycotina</taxon>
        <taxon>Mucoromycetes</taxon>
        <taxon>Mucorales</taxon>
        <taxon>Mucorineae</taxon>
        <taxon>Rhizopodaceae</taxon>
        <taxon>Rhizopus</taxon>
    </lineage>
</organism>
<keyword evidence="3" id="KW-1185">Reference proteome</keyword>
<dbReference type="AlphaFoldDB" id="A0A2G4T028"/>
<dbReference type="GeneID" id="35441716"/>
<feature type="region of interest" description="Disordered" evidence="1">
    <location>
        <begin position="123"/>
        <end position="142"/>
    </location>
</feature>
<name>A0A2G4T028_RHIZD</name>
<reference evidence="2 3" key="1">
    <citation type="journal article" date="2016" name="Proc. Natl. Acad. Sci. U.S.A.">
        <title>Lipid metabolic changes in an early divergent fungus govern the establishment of a mutualistic symbiosis with endobacteria.</title>
        <authorList>
            <person name="Lastovetsky O.A."/>
            <person name="Gaspar M.L."/>
            <person name="Mondo S.J."/>
            <person name="LaButti K.M."/>
            <person name="Sandor L."/>
            <person name="Grigoriev I.V."/>
            <person name="Henry S.A."/>
            <person name="Pawlowska T.E."/>
        </authorList>
    </citation>
    <scope>NUCLEOTIDE SEQUENCE [LARGE SCALE GENOMIC DNA]</scope>
    <source>
        <strain evidence="2 3">ATCC 52813</strain>
    </source>
</reference>
<protein>
    <submittedName>
        <fullName evidence="2">Uncharacterized protein</fullName>
    </submittedName>
</protein>
<feature type="region of interest" description="Disordered" evidence="1">
    <location>
        <begin position="199"/>
        <end position="225"/>
    </location>
</feature>
<evidence type="ECO:0000313" key="3">
    <source>
        <dbReference type="Proteomes" id="UP000242254"/>
    </source>
</evidence>
<gene>
    <name evidence="2" type="ORF">RHIMIDRAFT_250466</name>
</gene>
<proteinExistence type="predicted"/>
<evidence type="ECO:0000313" key="2">
    <source>
        <dbReference type="EMBL" id="PHZ14351.1"/>
    </source>
</evidence>
<sequence length="356" mass="40798">MKENKFVMGEEEPSTTTTTAGAAEKQHNKKQYTRHHVKRRSSGRVHVNKLAPMARVSNNAAHTDTEAEVEDNESNNRPVMRRSQSQRSLHRLSTDRKALTGFTARRKSSNASIKQSTLDNFTAINNSTDNPQPTTTAIIDNKNPVPLSHTAVAAPVEQTFNAVANNLVVPKISSYSTNNNSNNSNEPSINKKQLLKSQFISSTESNSPPKRSNSHENIISNSPLQMTRMSRTQQKLMLQRQQAQIEDETSPFHPKNMQKLNKELELVGREYKCIKRYQDPMKLSLSRCLLLTQQQEQTYIPHLEQRQIVHRHHHLKSIALSRQQQQQQRQPEEQQQDNQDSYGLFSFLDKMFHNKI</sequence>
<dbReference type="EMBL" id="KZ303846">
    <property type="protein sequence ID" value="PHZ14351.1"/>
    <property type="molecule type" value="Genomic_DNA"/>
</dbReference>
<evidence type="ECO:0000256" key="1">
    <source>
        <dbReference type="SAM" id="MobiDB-lite"/>
    </source>
</evidence>
<feature type="compositionally biased region" description="Polar residues" evidence="1">
    <location>
        <begin position="123"/>
        <end position="138"/>
    </location>
</feature>
<accession>A0A2G4T028</accession>
<dbReference type="STRING" id="1340429.A0A2G4T028"/>